<keyword evidence="2" id="KW-1185">Reference proteome</keyword>
<dbReference type="AlphaFoldDB" id="A0A0F6QWK6"/>
<name>A0A0F6QWK6_9CORY</name>
<dbReference type="STRING" id="161896.UL81_05215"/>
<organism evidence="1 2">
    <name type="scientific">Corynebacterium camporealensis</name>
    <dbReference type="NCBI Taxonomy" id="161896"/>
    <lineage>
        <taxon>Bacteria</taxon>
        <taxon>Bacillati</taxon>
        <taxon>Actinomycetota</taxon>
        <taxon>Actinomycetes</taxon>
        <taxon>Mycobacteriales</taxon>
        <taxon>Corynebacteriaceae</taxon>
        <taxon>Corynebacterium</taxon>
    </lineage>
</organism>
<proteinExistence type="predicted"/>
<gene>
    <name evidence="1" type="ORF">UL81_05215</name>
</gene>
<dbReference type="KEGG" id="ccj:UL81_05215"/>
<reference evidence="1 2" key="1">
    <citation type="journal article" date="2015" name="Genome Announc.">
        <title>Complete Genome Sequence of Corynebacterium camporealensis DSM 44610, Isolated from the Milk of a Manchega Sheep with Subclinical Mastitis.</title>
        <authorList>
            <person name="Ruckert C."/>
            <person name="Albersmeier A."/>
            <person name="Winkler A."/>
            <person name="Tauch A."/>
        </authorList>
    </citation>
    <scope>NUCLEOTIDE SEQUENCE [LARGE SCALE GENOMIC DNA]</scope>
    <source>
        <strain evidence="1 2">DSM 44610</strain>
    </source>
</reference>
<dbReference type="PATRIC" id="fig|161896.4.peg.1026"/>
<dbReference type="HOGENOM" id="CLU_1783594_0_0_11"/>
<sequence length="145" mass="16470">MDEVNEALRFHQDVQARSQKEVRRPRWLVALIATVFTVLVVLTTFQLSTGWLLLWIIGFGLFAIGVGVYESRRMKSRPALRQDPRDGDPKFSRRYVAALAVMFWPMVAGIITDFADPVWLIAVIAVLCFVHTYWAFGSDALLGRA</sequence>
<dbReference type="RefSeq" id="WP_035105593.1">
    <property type="nucleotide sequence ID" value="NZ_CP011311.1"/>
</dbReference>
<accession>A0A0F6QWK6</accession>
<dbReference type="Proteomes" id="UP000033566">
    <property type="component" value="Chromosome"/>
</dbReference>
<evidence type="ECO:0000313" key="1">
    <source>
        <dbReference type="EMBL" id="AKE39015.1"/>
    </source>
</evidence>
<dbReference type="EMBL" id="CP011311">
    <property type="protein sequence ID" value="AKE39015.1"/>
    <property type="molecule type" value="Genomic_DNA"/>
</dbReference>
<evidence type="ECO:0000313" key="2">
    <source>
        <dbReference type="Proteomes" id="UP000033566"/>
    </source>
</evidence>
<protein>
    <submittedName>
        <fullName evidence="1">Uncharacterized protein</fullName>
    </submittedName>
</protein>